<dbReference type="GO" id="GO:0016020">
    <property type="term" value="C:membrane"/>
    <property type="evidence" value="ECO:0007669"/>
    <property type="project" value="UniProtKB-SubCell"/>
</dbReference>
<dbReference type="GO" id="GO:0020037">
    <property type="term" value="F:heme binding"/>
    <property type="evidence" value="ECO:0007669"/>
    <property type="project" value="InterPro"/>
</dbReference>
<keyword evidence="8" id="KW-0503">Monooxygenase</keyword>
<evidence type="ECO:0000256" key="3">
    <source>
        <dbReference type="ARBA" id="ARBA00022692"/>
    </source>
</evidence>
<evidence type="ECO:0000256" key="8">
    <source>
        <dbReference type="RuleBase" id="RU000461"/>
    </source>
</evidence>
<dbReference type="GO" id="GO:0005506">
    <property type="term" value="F:iron ion binding"/>
    <property type="evidence" value="ECO:0007669"/>
    <property type="project" value="InterPro"/>
</dbReference>
<dbReference type="GO" id="GO:0016125">
    <property type="term" value="P:sterol metabolic process"/>
    <property type="evidence" value="ECO:0007669"/>
    <property type="project" value="TreeGrafter"/>
</dbReference>
<evidence type="ECO:0000313" key="10">
    <source>
        <dbReference type="EMBL" id="PNY10969.1"/>
    </source>
</evidence>
<protein>
    <submittedName>
        <fullName evidence="10">Ent-kaurenoic acid oxidase 1-like protein</fullName>
    </submittedName>
</protein>
<dbReference type="Gene3D" id="1.10.630.10">
    <property type="entry name" value="Cytochrome P450"/>
    <property type="match status" value="1"/>
</dbReference>
<dbReference type="PRINTS" id="PR00463">
    <property type="entry name" value="EP450I"/>
</dbReference>
<dbReference type="InterPro" id="IPR017972">
    <property type="entry name" value="Cyt_P450_CS"/>
</dbReference>
<sequence>MGRTSMVAVHGKAHTRVRSFVTNAINRPEALNRIAAHVQPRMVIALQSWAQSGKINARFETQKLTFDNIGKLFMSMEPGPLLQSMDKLYQALLLGVRAYPINIPGFAYHRALQCRKKLEHIFWMELDKRKNKNKVEKIDIMDGLIQIEDGESDKLSDKEVVENIVSLVAAGYISTSLVSMWAIYLLDKYPIVLKKLREENMALKKKSPEDFITPKDISNLKYTNKVVEEVIRMANVAACAFRKSDTEVNYKENFKDPTCFNPDRWDEPAKAGSYQPFGGGQRLCPGNTLARMQLALLLHHLSIGYKWELINPDANIGYLSHPAPIDGVEVKFSTL</sequence>
<dbReference type="PRINTS" id="PR00385">
    <property type="entry name" value="P450"/>
</dbReference>
<keyword evidence="8" id="KW-0560">Oxidoreductase</keyword>
<comment type="subcellular location">
    <subcellularLocation>
        <location evidence="1">Membrane</location>
        <topology evidence="1">Single-pass membrane protein</topology>
    </subcellularLocation>
</comment>
<keyword evidence="3 9" id="KW-0812">Transmembrane</keyword>
<keyword evidence="5 9" id="KW-1133">Transmembrane helix</keyword>
<evidence type="ECO:0000256" key="5">
    <source>
        <dbReference type="ARBA" id="ARBA00022989"/>
    </source>
</evidence>
<evidence type="ECO:0000313" key="11">
    <source>
        <dbReference type="Proteomes" id="UP000236291"/>
    </source>
</evidence>
<dbReference type="STRING" id="57577.A0A2K3P6R4"/>
<reference evidence="10 11" key="2">
    <citation type="journal article" date="2017" name="Front. Plant Sci.">
        <title>Gene Classification and Mining of Molecular Markers Useful in Red Clover (Trifolium pratense) Breeding.</title>
        <authorList>
            <person name="Istvanek J."/>
            <person name="Dluhosova J."/>
            <person name="Dluhos P."/>
            <person name="Patkova L."/>
            <person name="Nedelnik J."/>
            <person name="Repkova J."/>
        </authorList>
    </citation>
    <scope>NUCLEOTIDE SEQUENCE [LARGE SCALE GENOMIC DNA]</scope>
    <source>
        <strain evidence="11">cv. Tatra</strain>
        <tissue evidence="10">Young leaves</tissue>
    </source>
</reference>
<evidence type="ECO:0000256" key="1">
    <source>
        <dbReference type="ARBA" id="ARBA00004167"/>
    </source>
</evidence>
<dbReference type="PANTHER" id="PTHR24286">
    <property type="entry name" value="CYTOCHROME P450 26"/>
    <property type="match status" value="1"/>
</dbReference>
<evidence type="ECO:0000256" key="9">
    <source>
        <dbReference type="SAM" id="Phobius"/>
    </source>
</evidence>
<dbReference type="AlphaFoldDB" id="A0A2K3P6R4"/>
<accession>A0A2K3P6R4</accession>
<evidence type="ECO:0000256" key="4">
    <source>
        <dbReference type="ARBA" id="ARBA00022723"/>
    </source>
</evidence>
<dbReference type="GO" id="GO:0016705">
    <property type="term" value="F:oxidoreductase activity, acting on paired donors, with incorporation or reduction of molecular oxygen"/>
    <property type="evidence" value="ECO:0007669"/>
    <property type="project" value="InterPro"/>
</dbReference>
<dbReference type="InterPro" id="IPR001128">
    <property type="entry name" value="Cyt_P450"/>
</dbReference>
<evidence type="ECO:0000256" key="7">
    <source>
        <dbReference type="PIRSR" id="PIRSR602401-1"/>
    </source>
</evidence>
<dbReference type="GO" id="GO:0010268">
    <property type="term" value="P:brassinosteroid homeostasis"/>
    <property type="evidence" value="ECO:0007669"/>
    <property type="project" value="TreeGrafter"/>
</dbReference>
<keyword evidence="7 8" id="KW-0349">Heme</keyword>
<name>A0A2K3P6R4_TRIPR</name>
<gene>
    <name evidence="10" type="ORF">L195_g007566</name>
</gene>
<dbReference type="Proteomes" id="UP000236291">
    <property type="component" value="Unassembled WGS sequence"/>
</dbReference>
<dbReference type="EMBL" id="ASHM01004209">
    <property type="protein sequence ID" value="PNY10969.1"/>
    <property type="molecule type" value="Genomic_DNA"/>
</dbReference>
<comment type="caution">
    <text evidence="10">The sequence shown here is derived from an EMBL/GenBank/DDBJ whole genome shotgun (WGS) entry which is preliminary data.</text>
</comment>
<comment type="similarity">
    <text evidence="2 8">Belongs to the cytochrome P450 family.</text>
</comment>
<evidence type="ECO:0000256" key="6">
    <source>
        <dbReference type="ARBA" id="ARBA00023004"/>
    </source>
</evidence>
<dbReference type="GO" id="GO:0016132">
    <property type="term" value="P:brassinosteroid biosynthetic process"/>
    <property type="evidence" value="ECO:0007669"/>
    <property type="project" value="TreeGrafter"/>
</dbReference>
<proteinExistence type="inferred from homology"/>
<dbReference type="PANTHER" id="PTHR24286:SF12">
    <property type="entry name" value="CYTOCHROME P450 FAMILY PROTEIN, EXPRESSED"/>
    <property type="match status" value="1"/>
</dbReference>
<keyword evidence="4 7" id="KW-0479">Metal-binding</keyword>
<dbReference type="Pfam" id="PF00067">
    <property type="entry name" value="p450"/>
    <property type="match status" value="2"/>
</dbReference>
<keyword evidence="6 7" id="KW-0408">Iron</keyword>
<organism evidence="10 11">
    <name type="scientific">Trifolium pratense</name>
    <name type="common">Red clover</name>
    <dbReference type="NCBI Taxonomy" id="57577"/>
    <lineage>
        <taxon>Eukaryota</taxon>
        <taxon>Viridiplantae</taxon>
        <taxon>Streptophyta</taxon>
        <taxon>Embryophyta</taxon>
        <taxon>Tracheophyta</taxon>
        <taxon>Spermatophyta</taxon>
        <taxon>Magnoliopsida</taxon>
        <taxon>eudicotyledons</taxon>
        <taxon>Gunneridae</taxon>
        <taxon>Pentapetalae</taxon>
        <taxon>rosids</taxon>
        <taxon>fabids</taxon>
        <taxon>Fabales</taxon>
        <taxon>Fabaceae</taxon>
        <taxon>Papilionoideae</taxon>
        <taxon>50 kb inversion clade</taxon>
        <taxon>NPAAA clade</taxon>
        <taxon>Hologalegina</taxon>
        <taxon>IRL clade</taxon>
        <taxon>Trifolieae</taxon>
        <taxon>Trifolium</taxon>
    </lineage>
</organism>
<evidence type="ECO:0000256" key="2">
    <source>
        <dbReference type="ARBA" id="ARBA00010617"/>
    </source>
</evidence>
<dbReference type="InterPro" id="IPR002401">
    <property type="entry name" value="Cyt_P450_E_grp-I"/>
</dbReference>
<keyword evidence="9" id="KW-0472">Membrane</keyword>
<dbReference type="GO" id="GO:0004497">
    <property type="term" value="F:monooxygenase activity"/>
    <property type="evidence" value="ECO:0007669"/>
    <property type="project" value="UniProtKB-KW"/>
</dbReference>
<feature type="transmembrane region" description="Helical" evidence="9">
    <location>
        <begin position="164"/>
        <end position="186"/>
    </location>
</feature>
<dbReference type="PROSITE" id="PS00086">
    <property type="entry name" value="CYTOCHROME_P450"/>
    <property type="match status" value="1"/>
</dbReference>
<comment type="cofactor">
    <cofactor evidence="7">
        <name>heme</name>
        <dbReference type="ChEBI" id="CHEBI:30413"/>
    </cofactor>
</comment>
<reference evidence="10 11" key="1">
    <citation type="journal article" date="2014" name="Am. J. Bot.">
        <title>Genome assembly and annotation for red clover (Trifolium pratense; Fabaceae).</title>
        <authorList>
            <person name="Istvanek J."/>
            <person name="Jaros M."/>
            <person name="Krenek A."/>
            <person name="Repkova J."/>
        </authorList>
    </citation>
    <scope>NUCLEOTIDE SEQUENCE [LARGE SCALE GENOMIC DNA]</scope>
    <source>
        <strain evidence="11">cv. Tatra</strain>
        <tissue evidence="10">Young leaves</tissue>
    </source>
</reference>
<dbReference type="InterPro" id="IPR036396">
    <property type="entry name" value="Cyt_P450_sf"/>
</dbReference>
<feature type="binding site" description="axial binding residue" evidence="7">
    <location>
        <position position="284"/>
    </location>
    <ligand>
        <name>heme</name>
        <dbReference type="ChEBI" id="CHEBI:30413"/>
    </ligand>
    <ligandPart>
        <name>Fe</name>
        <dbReference type="ChEBI" id="CHEBI:18248"/>
    </ligandPart>
</feature>
<dbReference type="SUPFAM" id="SSF48264">
    <property type="entry name" value="Cytochrome P450"/>
    <property type="match status" value="1"/>
</dbReference>